<sequence>MEHNPFHRIIIKPSNIHLHLNPKLFYHFVFFIVGISLGTVATLYFKTLSFHLQYFFYHGNPASSSSQPPYRSPSLTLAPPLATQPEHSLLLMSNNNTSIRSITTNKVSLMHNMTDQDLFLEAIKVQGRLEKKDDVSNRANPKVAFMFLAKGSLPLGPLWERFFKGNEGLYNIYLHQHPSFNETVPQDSVFFGRRIPSQPVFWGTSSMVDAERRLVANALLDDSSNQRFVLLSESCIPLFNFKTIYNYLINSSLSFLNIFDDPRKPGRGRYNPKMSPMINITDWRKGSQWFELHRDLAIKLVSDTTYYPIFQELCHPPCYMDEHYIPTLVHMKYNELNSNRSITWVDWSRGGPHPGRFGWGDITDEFLNRIRFGGNCVHNGNVTNVCFLFARKFLPNALEPLLRVAPLLLGLDP</sequence>
<evidence type="ECO:0000313" key="8">
    <source>
        <dbReference type="Proteomes" id="UP001293593"/>
    </source>
</evidence>
<evidence type="ECO:0000256" key="4">
    <source>
        <dbReference type="ARBA" id="ARBA00023136"/>
    </source>
</evidence>
<keyword evidence="2" id="KW-0328">Glycosyltransferase</keyword>
<dbReference type="GO" id="GO:0016757">
    <property type="term" value="F:glycosyltransferase activity"/>
    <property type="evidence" value="ECO:0007669"/>
    <property type="project" value="UniProtKB-KW"/>
</dbReference>
<evidence type="ECO:0000256" key="5">
    <source>
        <dbReference type="ARBA" id="ARBA00023180"/>
    </source>
</evidence>
<dbReference type="InterPro" id="IPR044174">
    <property type="entry name" value="BC10-like"/>
</dbReference>
<keyword evidence="6" id="KW-1133">Transmembrane helix</keyword>
<keyword evidence="6" id="KW-0812">Transmembrane</keyword>
<evidence type="ECO:0000256" key="3">
    <source>
        <dbReference type="ARBA" id="ARBA00022679"/>
    </source>
</evidence>
<feature type="transmembrane region" description="Helical" evidence="6">
    <location>
        <begin position="24"/>
        <end position="45"/>
    </location>
</feature>
<dbReference type="Proteomes" id="UP001293593">
    <property type="component" value="Unassembled WGS sequence"/>
</dbReference>
<reference evidence="7" key="1">
    <citation type="submission" date="2023-10" db="EMBL/GenBank/DDBJ databases">
        <title>Chromosome-level genome of the transformable northern wattle, Acacia crassicarpa.</title>
        <authorList>
            <person name="Massaro I."/>
            <person name="Sinha N.R."/>
            <person name="Poethig S."/>
            <person name="Leichty A.R."/>
        </authorList>
    </citation>
    <scope>NUCLEOTIDE SEQUENCE</scope>
    <source>
        <strain evidence="7">Acra3RX</strain>
        <tissue evidence="7">Leaf</tissue>
    </source>
</reference>
<keyword evidence="5" id="KW-0325">Glycoprotein</keyword>
<evidence type="ECO:0000313" key="7">
    <source>
        <dbReference type="EMBL" id="KAK4279843.1"/>
    </source>
</evidence>
<evidence type="ECO:0000256" key="1">
    <source>
        <dbReference type="ARBA" id="ARBA00004606"/>
    </source>
</evidence>
<dbReference type="InterPro" id="IPR003406">
    <property type="entry name" value="Glyco_trans_14"/>
</dbReference>
<dbReference type="Pfam" id="PF02485">
    <property type="entry name" value="Branch"/>
    <property type="match status" value="1"/>
</dbReference>
<name>A0AAE1TCF4_9FABA</name>
<evidence type="ECO:0000256" key="2">
    <source>
        <dbReference type="ARBA" id="ARBA00022676"/>
    </source>
</evidence>
<evidence type="ECO:0008006" key="9">
    <source>
        <dbReference type="Google" id="ProtNLM"/>
    </source>
</evidence>
<protein>
    <recommendedName>
        <fullName evidence="9">Core-2/I-branching beta-1,6-N-acetylglucosaminyltransferase family protein</fullName>
    </recommendedName>
</protein>
<accession>A0AAE1TCF4</accession>
<dbReference type="AlphaFoldDB" id="A0AAE1TCF4"/>
<dbReference type="GO" id="GO:0016020">
    <property type="term" value="C:membrane"/>
    <property type="evidence" value="ECO:0007669"/>
    <property type="project" value="UniProtKB-SubCell"/>
</dbReference>
<evidence type="ECO:0000256" key="6">
    <source>
        <dbReference type="SAM" id="Phobius"/>
    </source>
</evidence>
<keyword evidence="8" id="KW-1185">Reference proteome</keyword>
<keyword evidence="4 6" id="KW-0472">Membrane</keyword>
<dbReference type="EMBL" id="JAWXYG010000002">
    <property type="protein sequence ID" value="KAK4279843.1"/>
    <property type="molecule type" value="Genomic_DNA"/>
</dbReference>
<comment type="caution">
    <text evidence="7">The sequence shown here is derived from an EMBL/GenBank/DDBJ whole genome shotgun (WGS) entry which is preliminary data.</text>
</comment>
<dbReference type="PANTHER" id="PTHR31042">
    <property type="entry name" value="CORE-2/I-BRANCHING BETA-1,6-N-ACETYLGLUCOSAMINYLTRANSFERASE FAMILY PROTEIN-RELATED"/>
    <property type="match status" value="1"/>
</dbReference>
<comment type="subcellular location">
    <subcellularLocation>
        <location evidence="1">Membrane</location>
        <topology evidence="1">Single-pass type II membrane protein</topology>
    </subcellularLocation>
</comment>
<keyword evidence="3" id="KW-0808">Transferase</keyword>
<organism evidence="7 8">
    <name type="scientific">Acacia crassicarpa</name>
    <name type="common">northern wattle</name>
    <dbReference type="NCBI Taxonomy" id="499986"/>
    <lineage>
        <taxon>Eukaryota</taxon>
        <taxon>Viridiplantae</taxon>
        <taxon>Streptophyta</taxon>
        <taxon>Embryophyta</taxon>
        <taxon>Tracheophyta</taxon>
        <taxon>Spermatophyta</taxon>
        <taxon>Magnoliopsida</taxon>
        <taxon>eudicotyledons</taxon>
        <taxon>Gunneridae</taxon>
        <taxon>Pentapetalae</taxon>
        <taxon>rosids</taxon>
        <taxon>fabids</taxon>
        <taxon>Fabales</taxon>
        <taxon>Fabaceae</taxon>
        <taxon>Caesalpinioideae</taxon>
        <taxon>mimosoid clade</taxon>
        <taxon>Acacieae</taxon>
        <taxon>Acacia</taxon>
    </lineage>
</organism>
<proteinExistence type="predicted"/>
<dbReference type="PANTHER" id="PTHR31042:SF77">
    <property type="entry name" value="GLYCOSYLTRANSFERASE"/>
    <property type="match status" value="1"/>
</dbReference>
<gene>
    <name evidence="7" type="ORF">QN277_011554</name>
</gene>